<dbReference type="RefSeq" id="WP_336586106.1">
    <property type="nucleotide sequence ID" value="NZ_JBBAXC010000004.1"/>
</dbReference>
<organism evidence="1 2">
    <name type="scientific">Bacillus spongiae</name>
    <dbReference type="NCBI Taxonomy" id="2683610"/>
    <lineage>
        <taxon>Bacteria</taxon>
        <taxon>Bacillati</taxon>
        <taxon>Bacillota</taxon>
        <taxon>Bacilli</taxon>
        <taxon>Bacillales</taxon>
        <taxon>Bacillaceae</taxon>
        <taxon>Bacillus</taxon>
    </lineage>
</organism>
<gene>
    <name evidence="1" type="ORF">WAK64_06325</name>
</gene>
<evidence type="ECO:0000313" key="1">
    <source>
        <dbReference type="EMBL" id="MEI5906672.1"/>
    </source>
</evidence>
<evidence type="ECO:0000313" key="2">
    <source>
        <dbReference type="Proteomes" id="UP001312865"/>
    </source>
</evidence>
<name>A0ABU8HBZ5_9BACI</name>
<sequence>MTITFRRYKDISDYQKICTFLEKSYESYGTRFDNNLSLFEFQCALSRGIDEPSKSINEALENVFLWFDDEMLVGILEEGSFCLAASYRLSLMN</sequence>
<reference evidence="1 2" key="1">
    <citation type="journal article" date="2018" name="J. Microbiol.">
        <title>Bacillus spongiae sp. nov., isolated from sponge of Jeju Island.</title>
        <authorList>
            <person name="Lee G.E."/>
            <person name="Im W.T."/>
            <person name="Park J.S."/>
        </authorList>
    </citation>
    <scope>NUCLEOTIDE SEQUENCE [LARGE SCALE GENOMIC DNA]</scope>
    <source>
        <strain evidence="1 2">135PIL107-10</strain>
    </source>
</reference>
<accession>A0ABU8HBZ5</accession>
<dbReference type="EMBL" id="JBBAXC010000004">
    <property type="protein sequence ID" value="MEI5906672.1"/>
    <property type="molecule type" value="Genomic_DNA"/>
</dbReference>
<comment type="caution">
    <text evidence="1">The sequence shown here is derived from an EMBL/GenBank/DDBJ whole genome shotgun (WGS) entry which is preliminary data.</text>
</comment>
<protein>
    <submittedName>
        <fullName evidence="1">Uncharacterized protein</fullName>
    </submittedName>
</protein>
<keyword evidence="2" id="KW-1185">Reference proteome</keyword>
<dbReference type="Proteomes" id="UP001312865">
    <property type="component" value="Unassembled WGS sequence"/>
</dbReference>
<proteinExistence type="predicted"/>